<keyword evidence="2" id="KW-1185">Reference proteome</keyword>
<name>A0ABU0SJ57_9ACTN</name>
<evidence type="ECO:0000313" key="1">
    <source>
        <dbReference type="EMBL" id="MDQ1023302.1"/>
    </source>
</evidence>
<organism evidence="1 2">
    <name type="scientific">Streptomyces umbrinus</name>
    <dbReference type="NCBI Taxonomy" id="67370"/>
    <lineage>
        <taxon>Bacteria</taxon>
        <taxon>Bacillati</taxon>
        <taxon>Actinomycetota</taxon>
        <taxon>Actinomycetes</taxon>
        <taxon>Kitasatosporales</taxon>
        <taxon>Streptomycetaceae</taxon>
        <taxon>Streptomyces</taxon>
        <taxon>Streptomyces phaeochromogenes group</taxon>
    </lineage>
</organism>
<sequence>MPADACGLRISTPPFDLAPVPVTLAWHQRYDNDQAHAWLRAQVRDSFAAFLGHRFTTGVDAAEAGPADV</sequence>
<gene>
    <name evidence="1" type="ORF">QF035_000884</name>
</gene>
<protein>
    <recommendedName>
        <fullName evidence="3">LysR family transcriptional regulator</fullName>
    </recommendedName>
</protein>
<dbReference type="EMBL" id="JAUSZI010000002">
    <property type="protein sequence ID" value="MDQ1023302.1"/>
    <property type="molecule type" value="Genomic_DNA"/>
</dbReference>
<dbReference type="SUPFAM" id="SSF53850">
    <property type="entry name" value="Periplasmic binding protein-like II"/>
    <property type="match status" value="1"/>
</dbReference>
<dbReference type="Gene3D" id="3.40.190.10">
    <property type="entry name" value="Periplasmic binding protein-like II"/>
    <property type="match status" value="2"/>
</dbReference>
<evidence type="ECO:0008006" key="3">
    <source>
        <dbReference type="Google" id="ProtNLM"/>
    </source>
</evidence>
<dbReference type="Proteomes" id="UP001230328">
    <property type="component" value="Unassembled WGS sequence"/>
</dbReference>
<reference evidence="1 2" key="1">
    <citation type="submission" date="2023-07" db="EMBL/GenBank/DDBJ databases">
        <title>Comparative genomics of wheat-associated soil bacteria to identify genetic determinants of phenazine resistance.</title>
        <authorList>
            <person name="Mouncey N."/>
        </authorList>
    </citation>
    <scope>NUCLEOTIDE SEQUENCE [LARGE SCALE GENOMIC DNA]</scope>
    <source>
        <strain evidence="1 2">V2I4</strain>
    </source>
</reference>
<evidence type="ECO:0000313" key="2">
    <source>
        <dbReference type="Proteomes" id="UP001230328"/>
    </source>
</evidence>
<comment type="caution">
    <text evidence="1">The sequence shown here is derived from an EMBL/GenBank/DDBJ whole genome shotgun (WGS) entry which is preliminary data.</text>
</comment>
<accession>A0ABU0SJ57</accession>
<proteinExistence type="predicted"/>